<feature type="transmembrane region" description="Helical" evidence="2">
    <location>
        <begin position="113"/>
        <end position="134"/>
    </location>
</feature>
<sequence>MEIVITVLILAVPIIALVNRFRGKQSSGGTNYTPASDIFEGTANTYGKEQPPGETTRKHAYVQEEPGTYTSEDYMDPPPNEPFNDAIDHMNKIEGNPYRNDTSVSQLPKGIRLLFYVLLGFVGLLIIGIVYGTWFY</sequence>
<evidence type="ECO:0008006" key="5">
    <source>
        <dbReference type="Google" id="ProtNLM"/>
    </source>
</evidence>
<keyword evidence="2" id="KW-1133">Transmembrane helix</keyword>
<keyword evidence="4" id="KW-1185">Reference proteome</keyword>
<proteinExistence type="predicted"/>
<dbReference type="Proteomes" id="UP001500866">
    <property type="component" value="Unassembled WGS sequence"/>
</dbReference>
<evidence type="ECO:0000256" key="2">
    <source>
        <dbReference type="SAM" id="Phobius"/>
    </source>
</evidence>
<feature type="region of interest" description="Disordered" evidence="1">
    <location>
        <begin position="41"/>
        <end position="61"/>
    </location>
</feature>
<organism evidence="3 4">
    <name type="scientific">Virgibacillus siamensis</name>
    <dbReference type="NCBI Taxonomy" id="480071"/>
    <lineage>
        <taxon>Bacteria</taxon>
        <taxon>Bacillati</taxon>
        <taxon>Bacillota</taxon>
        <taxon>Bacilli</taxon>
        <taxon>Bacillales</taxon>
        <taxon>Bacillaceae</taxon>
        <taxon>Virgibacillus</taxon>
    </lineage>
</organism>
<comment type="caution">
    <text evidence="3">The sequence shown here is derived from an EMBL/GenBank/DDBJ whole genome shotgun (WGS) entry which is preliminary data.</text>
</comment>
<dbReference type="EMBL" id="BAAADS010000018">
    <property type="protein sequence ID" value="GAA0606866.1"/>
    <property type="molecule type" value="Genomic_DNA"/>
</dbReference>
<dbReference type="RefSeq" id="WP_343813635.1">
    <property type="nucleotide sequence ID" value="NZ_BAAADS010000018.1"/>
</dbReference>
<evidence type="ECO:0000256" key="1">
    <source>
        <dbReference type="SAM" id="MobiDB-lite"/>
    </source>
</evidence>
<gene>
    <name evidence="3" type="ORF">GCM10009001_25150</name>
</gene>
<reference evidence="3 4" key="1">
    <citation type="journal article" date="2019" name="Int. J. Syst. Evol. Microbiol.">
        <title>The Global Catalogue of Microorganisms (GCM) 10K type strain sequencing project: providing services to taxonomists for standard genome sequencing and annotation.</title>
        <authorList>
            <consortium name="The Broad Institute Genomics Platform"/>
            <consortium name="The Broad Institute Genome Sequencing Center for Infectious Disease"/>
            <person name="Wu L."/>
            <person name="Ma J."/>
        </authorList>
    </citation>
    <scope>NUCLEOTIDE SEQUENCE [LARGE SCALE GENOMIC DNA]</scope>
    <source>
        <strain evidence="3 4">JCM 15395</strain>
    </source>
</reference>
<keyword evidence="2" id="KW-0472">Membrane</keyword>
<name>A0ABN1G9J2_9BACI</name>
<keyword evidence="2" id="KW-0812">Transmembrane</keyword>
<evidence type="ECO:0000313" key="4">
    <source>
        <dbReference type="Proteomes" id="UP001500866"/>
    </source>
</evidence>
<accession>A0ABN1G9J2</accession>
<evidence type="ECO:0000313" key="3">
    <source>
        <dbReference type="EMBL" id="GAA0606866.1"/>
    </source>
</evidence>
<protein>
    <recommendedName>
        <fullName evidence="5">DUF3592 domain-containing protein</fullName>
    </recommendedName>
</protein>